<dbReference type="Proteomes" id="UP000016491">
    <property type="component" value="Unassembled WGS sequence"/>
</dbReference>
<dbReference type="EMBL" id="AWSU01000266">
    <property type="protein sequence ID" value="ERI75217.1"/>
    <property type="molecule type" value="Genomic_DNA"/>
</dbReference>
<name>A0ABC9TV48_CLOSY</name>
<protein>
    <submittedName>
        <fullName evidence="1">Uncharacterized protein</fullName>
    </submittedName>
</protein>
<evidence type="ECO:0000313" key="1">
    <source>
        <dbReference type="EMBL" id="ERI75217.1"/>
    </source>
</evidence>
<proteinExistence type="predicted"/>
<comment type="caution">
    <text evidence="1">The sequence shown here is derived from an EMBL/GenBank/DDBJ whole genome shotgun (WGS) entry which is preliminary data.</text>
</comment>
<sequence length="49" mass="5259">MTGRLAFFDGGDLCAERSTLPGAAALKPRICCAIINNQGTMKLLDLDYI</sequence>
<reference evidence="1 2" key="1">
    <citation type="submission" date="2013-07" db="EMBL/GenBank/DDBJ databases">
        <authorList>
            <person name="Weinstock G."/>
            <person name="Sodergren E."/>
            <person name="Wylie T."/>
            <person name="Fulton L."/>
            <person name="Fulton R."/>
            <person name="Fronick C."/>
            <person name="O'Laughlin M."/>
            <person name="Godfrey J."/>
            <person name="Miner T."/>
            <person name="Herter B."/>
            <person name="Appelbaum E."/>
            <person name="Cordes M."/>
            <person name="Lek S."/>
            <person name="Wollam A."/>
            <person name="Pepin K.H."/>
            <person name="Palsikar V.B."/>
            <person name="Mitreva M."/>
            <person name="Wilson R.K."/>
        </authorList>
    </citation>
    <scope>NUCLEOTIDE SEQUENCE [LARGE SCALE GENOMIC DNA]</scope>
    <source>
        <strain evidence="1 2">ATCC 14940</strain>
    </source>
</reference>
<gene>
    <name evidence="1" type="ORF">CLOSYM_03371</name>
</gene>
<accession>A0ABC9TV48</accession>
<organism evidence="1 2">
    <name type="scientific">[Clostridium] symbiosum ATCC 14940</name>
    <dbReference type="NCBI Taxonomy" id="411472"/>
    <lineage>
        <taxon>Bacteria</taxon>
        <taxon>Bacillati</taxon>
        <taxon>Bacillota</taxon>
        <taxon>Clostridia</taxon>
        <taxon>Lachnospirales</taxon>
        <taxon>Lachnospiraceae</taxon>
        <taxon>Otoolea</taxon>
    </lineage>
</organism>
<dbReference type="AlphaFoldDB" id="A0ABC9TV48"/>
<evidence type="ECO:0000313" key="2">
    <source>
        <dbReference type="Proteomes" id="UP000016491"/>
    </source>
</evidence>